<evidence type="ECO:0000256" key="2">
    <source>
        <dbReference type="SAM" id="Phobius"/>
    </source>
</evidence>
<gene>
    <name evidence="5" type="primary">LOC115746265</name>
</gene>
<dbReference type="Proteomes" id="UP000827889">
    <property type="component" value="Chromosome 2"/>
</dbReference>
<evidence type="ECO:0000256" key="3">
    <source>
        <dbReference type="SAM" id="SignalP"/>
    </source>
</evidence>
<organism evidence="4 5">
    <name type="scientific">Rhodamnia argentea</name>
    <dbReference type="NCBI Taxonomy" id="178133"/>
    <lineage>
        <taxon>Eukaryota</taxon>
        <taxon>Viridiplantae</taxon>
        <taxon>Streptophyta</taxon>
        <taxon>Embryophyta</taxon>
        <taxon>Tracheophyta</taxon>
        <taxon>Spermatophyta</taxon>
        <taxon>Magnoliopsida</taxon>
        <taxon>eudicotyledons</taxon>
        <taxon>Gunneridae</taxon>
        <taxon>Pentapetalae</taxon>
        <taxon>rosids</taxon>
        <taxon>malvids</taxon>
        <taxon>Myrtales</taxon>
        <taxon>Myrtaceae</taxon>
        <taxon>Myrtoideae</taxon>
        <taxon>Myrteae</taxon>
        <taxon>Australasian group</taxon>
        <taxon>Rhodamnia</taxon>
    </lineage>
</organism>
<feature type="signal peptide" evidence="3">
    <location>
        <begin position="1"/>
        <end position="25"/>
    </location>
</feature>
<keyword evidence="4" id="KW-1185">Reference proteome</keyword>
<keyword evidence="3" id="KW-0732">Signal</keyword>
<evidence type="ECO:0000313" key="4">
    <source>
        <dbReference type="Proteomes" id="UP000827889"/>
    </source>
</evidence>
<keyword evidence="2" id="KW-1133">Transmembrane helix</keyword>
<keyword evidence="2" id="KW-0812">Transmembrane</keyword>
<dbReference type="GeneID" id="115746265"/>
<feature type="chain" id="PRO_5045076969" evidence="3">
    <location>
        <begin position="26"/>
        <end position="413"/>
    </location>
</feature>
<sequence>MQGWIQLTLAATVVIVLTILAAVIACRRCSSKGSGSGQLVTRTRTTESPQDGISKLHQTSLHRQLDREGRRRPGYHAFSRGASTRPFFSWADHPSLVTDAVESGWSRFAFTGYKSSPSTRSTLLGVCAAGDQRSGIKPEISWEVCQGSADFMQKIRLNPGLLKKISLSNNNPMAASSVIKTALPLPGPPLGNSSFPQEAYFEITILYSRSGRDTGMSQEGERTKLIHDSSNLNANSESLAHVTSNGRGNNYKVEELKLNIKDGGKGESVEVSLGLTAGGSLPLKLPGSYPGSIGFNSNGSVFLDGKTSGPCIIISRSHFDKKSQKGTTFIIDSYWAARKKFLKSGGQWLMCIVFLPRILVFSAIEESILRKGPCFFDIAKICSTRTTTIKIKCLFLFRLTMQFAAIVVSLSLL</sequence>
<reference evidence="4" key="1">
    <citation type="submission" date="2025-05" db="UniProtKB">
        <authorList>
            <consortium name="RefSeq"/>
        </authorList>
    </citation>
    <scope>NUCLEOTIDE SEQUENCE [LARGE SCALE GENOMIC DNA]</scope>
</reference>
<keyword evidence="2" id="KW-0472">Membrane</keyword>
<name>A0ABM3H2N5_9MYRT</name>
<protein>
    <submittedName>
        <fullName evidence="5">Uncharacterized protein LOC115746265 isoform X2</fullName>
    </submittedName>
</protein>
<evidence type="ECO:0000256" key="1">
    <source>
        <dbReference type="SAM" id="MobiDB-lite"/>
    </source>
</evidence>
<feature type="transmembrane region" description="Helical" evidence="2">
    <location>
        <begin position="393"/>
        <end position="412"/>
    </location>
</feature>
<proteinExistence type="predicted"/>
<dbReference type="PANTHER" id="PTHR44991:SF1">
    <property type="entry name" value="IMMUNOGLOBULIN SUPERFAMILY MEMBER 5"/>
    <property type="match status" value="1"/>
</dbReference>
<feature type="compositionally biased region" description="Polar residues" evidence="1">
    <location>
        <begin position="38"/>
        <end position="53"/>
    </location>
</feature>
<dbReference type="RefSeq" id="XP_048130874.1">
    <property type="nucleotide sequence ID" value="XM_048274917.1"/>
</dbReference>
<dbReference type="PANTHER" id="PTHR44991">
    <property type="entry name" value="IMMUNOGLOBULIN SUPERFAMILY MEMBER 5"/>
    <property type="match status" value="1"/>
</dbReference>
<reference evidence="5" key="2">
    <citation type="submission" date="2025-08" db="UniProtKB">
        <authorList>
            <consortium name="RefSeq"/>
        </authorList>
    </citation>
    <scope>IDENTIFICATION</scope>
    <source>
        <tissue evidence="5">Leaf</tissue>
    </source>
</reference>
<evidence type="ECO:0000313" key="5">
    <source>
        <dbReference type="RefSeq" id="XP_048130874.1"/>
    </source>
</evidence>
<accession>A0ABM3H2N5</accession>
<feature type="region of interest" description="Disordered" evidence="1">
    <location>
        <begin position="30"/>
        <end position="53"/>
    </location>
</feature>